<accession>A0A9K3D4U3</accession>
<feature type="compositionally biased region" description="Basic and acidic residues" evidence="2">
    <location>
        <begin position="122"/>
        <end position="145"/>
    </location>
</feature>
<protein>
    <submittedName>
        <fullName evidence="4">SKI-interacting protein, SKIP</fullName>
    </submittedName>
</protein>
<dbReference type="GO" id="GO:0005681">
    <property type="term" value="C:spliceosomal complex"/>
    <property type="evidence" value="ECO:0007669"/>
    <property type="project" value="InterPro"/>
</dbReference>
<dbReference type="Pfam" id="PF02731">
    <property type="entry name" value="SKIP_SNW"/>
    <property type="match status" value="1"/>
</dbReference>
<feature type="region of interest" description="Disordered" evidence="2">
    <location>
        <begin position="183"/>
        <end position="261"/>
    </location>
</feature>
<reference evidence="4 5" key="1">
    <citation type="journal article" date="2018" name="PLoS ONE">
        <title>The draft genome of Kipferlia bialata reveals reductive genome evolution in fornicate parasites.</title>
        <authorList>
            <person name="Tanifuji G."/>
            <person name="Takabayashi S."/>
            <person name="Kume K."/>
            <person name="Takagi M."/>
            <person name="Nakayama T."/>
            <person name="Kamikawa R."/>
            <person name="Inagaki Y."/>
            <person name="Hashimoto T."/>
        </authorList>
    </citation>
    <scope>NUCLEOTIDE SEQUENCE [LARGE SCALE GENOMIC DNA]</scope>
    <source>
        <strain evidence="4">NY0173</strain>
    </source>
</reference>
<comment type="caution">
    <text evidence="4">The sequence shown here is derived from an EMBL/GenBank/DDBJ whole genome shotgun (WGS) entry which is preliminary data.</text>
</comment>
<dbReference type="InterPro" id="IPR017862">
    <property type="entry name" value="SKI-int_prot_SKIP"/>
</dbReference>
<dbReference type="PANTHER" id="PTHR12096">
    <property type="entry name" value="NUCLEAR PROTEIN SKIP-RELATED"/>
    <property type="match status" value="1"/>
</dbReference>
<dbReference type="InterPro" id="IPR004015">
    <property type="entry name" value="SKI-int_prot_SKIP_SNW-dom"/>
</dbReference>
<dbReference type="EMBL" id="BDIP01003662">
    <property type="protein sequence ID" value="GIQ87981.1"/>
    <property type="molecule type" value="Genomic_DNA"/>
</dbReference>
<feature type="non-terminal residue" evidence="4">
    <location>
        <position position="1"/>
    </location>
</feature>
<evidence type="ECO:0000256" key="1">
    <source>
        <dbReference type="ARBA" id="ARBA00010197"/>
    </source>
</evidence>
<evidence type="ECO:0000313" key="5">
    <source>
        <dbReference type="Proteomes" id="UP000265618"/>
    </source>
</evidence>
<evidence type="ECO:0000256" key="2">
    <source>
        <dbReference type="SAM" id="MobiDB-lite"/>
    </source>
</evidence>
<evidence type="ECO:0000259" key="3">
    <source>
        <dbReference type="Pfam" id="PF02731"/>
    </source>
</evidence>
<sequence>MQLQGRGDDKAKLVRVTQRQADPLAPGLHRREIAKVDTPMDMVPVLSEPVRKLKREEAMQYRVPMVLSAWENRDGHTVGVAARVAADGRRLIKHELSTGHADMAEALAAAQTLVAREISERAGLRQEEERRRQSAAEDRLREMAKSARQVRSVRPEAEDEGAVKREAVRDERRRAIKRDVRVERATGRRSDTTRALERDVGERMALGQTGTADGSSSKGGDADFDPRLFARAANTMGKAGDDSLYDKPLFSHNRARDLYRP</sequence>
<feature type="compositionally biased region" description="Basic and acidic residues" evidence="2">
    <location>
        <begin position="153"/>
        <end position="166"/>
    </location>
</feature>
<feature type="compositionally biased region" description="Basic and acidic residues" evidence="2">
    <location>
        <begin position="183"/>
        <end position="202"/>
    </location>
</feature>
<dbReference type="Proteomes" id="UP000265618">
    <property type="component" value="Unassembled WGS sequence"/>
</dbReference>
<keyword evidence="5" id="KW-1185">Reference proteome</keyword>
<dbReference type="AlphaFoldDB" id="A0A9K3D4U3"/>
<feature type="compositionally biased region" description="Polar residues" evidence="2">
    <location>
        <begin position="208"/>
        <end position="218"/>
    </location>
</feature>
<dbReference type="GO" id="GO:0000398">
    <property type="term" value="P:mRNA splicing, via spliceosome"/>
    <property type="evidence" value="ECO:0007669"/>
    <property type="project" value="InterPro"/>
</dbReference>
<feature type="region of interest" description="Disordered" evidence="2">
    <location>
        <begin position="122"/>
        <end position="166"/>
    </location>
</feature>
<feature type="domain" description="SKI-interacting protein SKIP SNW" evidence="3">
    <location>
        <begin position="6"/>
        <end position="150"/>
    </location>
</feature>
<dbReference type="OrthoDB" id="666364at2759"/>
<name>A0A9K3D4U3_9EUKA</name>
<gene>
    <name evidence="4" type="ORF">KIPB_010136</name>
</gene>
<proteinExistence type="inferred from homology"/>
<comment type="similarity">
    <text evidence="1">Belongs to the SNW family.</text>
</comment>
<organism evidence="4 5">
    <name type="scientific">Kipferlia bialata</name>
    <dbReference type="NCBI Taxonomy" id="797122"/>
    <lineage>
        <taxon>Eukaryota</taxon>
        <taxon>Metamonada</taxon>
        <taxon>Carpediemonas-like organisms</taxon>
        <taxon>Kipferlia</taxon>
    </lineage>
</organism>
<evidence type="ECO:0000313" key="4">
    <source>
        <dbReference type="EMBL" id="GIQ87981.1"/>
    </source>
</evidence>